<dbReference type="CDD" id="cd18876">
    <property type="entry name" value="NUDIX_Hydrolase"/>
    <property type="match status" value="1"/>
</dbReference>
<dbReference type="Pfam" id="PF00293">
    <property type="entry name" value="NUDIX"/>
    <property type="match status" value="1"/>
</dbReference>
<comment type="caution">
    <text evidence="5">The sequence shown here is derived from an EMBL/GenBank/DDBJ whole genome shotgun (WGS) entry which is preliminary data.</text>
</comment>
<dbReference type="PROSITE" id="PS51462">
    <property type="entry name" value="NUDIX"/>
    <property type="match status" value="1"/>
</dbReference>
<evidence type="ECO:0000313" key="6">
    <source>
        <dbReference type="Proteomes" id="UP001500466"/>
    </source>
</evidence>
<accession>A0ABP9I3Y8</accession>
<keyword evidence="6" id="KW-1185">Reference proteome</keyword>
<evidence type="ECO:0000259" key="4">
    <source>
        <dbReference type="PROSITE" id="PS51462"/>
    </source>
</evidence>
<dbReference type="PANTHER" id="PTHR43046">
    <property type="entry name" value="GDP-MANNOSE MANNOSYL HYDROLASE"/>
    <property type="match status" value="1"/>
</dbReference>
<keyword evidence="3" id="KW-0460">Magnesium</keyword>
<evidence type="ECO:0000256" key="2">
    <source>
        <dbReference type="ARBA" id="ARBA00022801"/>
    </source>
</evidence>
<dbReference type="InterPro" id="IPR000086">
    <property type="entry name" value="NUDIX_hydrolase_dom"/>
</dbReference>
<evidence type="ECO:0000256" key="3">
    <source>
        <dbReference type="ARBA" id="ARBA00022842"/>
    </source>
</evidence>
<dbReference type="RefSeq" id="WP_345679465.1">
    <property type="nucleotide sequence ID" value="NZ_BAABHS010000031.1"/>
</dbReference>
<feature type="domain" description="Nudix hydrolase" evidence="4">
    <location>
        <begin position="21"/>
        <end position="153"/>
    </location>
</feature>
<dbReference type="Proteomes" id="UP001500466">
    <property type="component" value="Unassembled WGS sequence"/>
</dbReference>
<organism evidence="5 6">
    <name type="scientific">Yinghuangia aomiensis</name>
    <dbReference type="NCBI Taxonomy" id="676205"/>
    <lineage>
        <taxon>Bacteria</taxon>
        <taxon>Bacillati</taxon>
        <taxon>Actinomycetota</taxon>
        <taxon>Actinomycetes</taxon>
        <taxon>Kitasatosporales</taxon>
        <taxon>Streptomycetaceae</taxon>
        <taxon>Yinghuangia</taxon>
    </lineage>
</organism>
<proteinExistence type="predicted"/>
<gene>
    <name evidence="5" type="ORF">GCM10023205_66220</name>
</gene>
<name>A0ABP9I3Y8_9ACTN</name>
<evidence type="ECO:0000256" key="1">
    <source>
        <dbReference type="ARBA" id="ARBA00001946"/>
    </source>
</evidence>
<comment type="cofactor">
    <cofactor evidence="1">
        <name>Mg(2+)</name>
        <dbReference type="ChEBI" id="CHEBI:18420"/>
    </cofactor>
</comment>
<keyword evidence="2" id="KW-0378">Hydrolase</keyword>
<dbReference type="InterPro" id="IPR020084">
    <property type="entry name" value="NUDIX_hydrolase_CS"/>
</dbReference>
<protein>
    <recommendedName>
        <fullName evidence="4">Nudix hydrolase domain-containing protein</fullName>
    </recommendedName>
</protein>
<reference evidence="6" key="1">
    <citation type="journal article" date="2019" name="Int. J. Syst. Evol. Microbiol.">
        <title>The Global Catalogue of Microorganisms (GCM) 10K type strain sequencing project: providing services to taxonomists for standard genome sequencing and annotation.</title>
        <authorList>
            <consortium name="The Broad Institute Genomics Platform"/>
            <consortium name="The Broad Institute Genome Sequencing Center for Infectious Disease"/>
            <person name="Wu L."/>
            <person name="Ma J."/>
        </authorList>
    </citation>
    <scope>NUCLEOTIDE SEQUENCE [LARGE SCALE GENOMIC DNA]</scope>
    <source>
        <strain evidence="6">JCM 17986</strain>
    </source>
</reference>
<sequence>MTSTGKPDGFLPHEDWLATLPRHYVGAAVLVTDPAGRVLLLEASYREGYLLPGGCLDHGEDPAACAARELFEETGLRLSVGVLLDVDWRPADHEGDGAMAAPVLQFVFDGGTVPAETQIRLDAESLSWRWATLGEAATLQGPAGYARLCRAYRARTAGRTGYGVSAHGARD</sequence>
<dbReference type="SUPFAM" id="SSF55811">
    <property type="entry name" value="Nudix"/>
    <property type="match status" value="1"/>
</dbReference>
<dbReference type="Gene3D" id="3.90.79.10">
    <property type="entry name" value="Nucleoside Triphosphate Pyrophosphohydrolase"/>
    <property type="match status" value="1"/>
</dbReference>
<dbReference type="PROSITE" id="PS00893">
    <property type="entry name" value="NUDIX_BOX"/>
    <property type="match status" value="1"/>
</dbReference>
<dbReference type="InterPro" id="IPR015797">
    <property type="entry name" value="NUDIX_hydrolase-like_dom_sf"/>
</dbReference>
<dbReference type="PANTHER" id="PTHR43046:SF12">
    <property type="entry name" value="GDP-MANNOSE MANNOSYL HYDROLASE"/>
    <property type="match status" value="1"/>
</dbReference>
<evidence type="ECO:0000313" key="5">
    <source>
        <dbReference type="EMBL" id="GAA4986385.1"/>
    </source>
</evidence>
<dbReference type="EMBL" id="BAABHS010000031">
    <property type="protein sequence ID" value="GAA4986385.1"/>
    <property type="molecule type" value="Genomic_DNA"/>
</dbReference>